<protein>
    <submittedName>
        <fullName evidence="1">Uncharacterized protein</fullName>
    </submittedName>
</protein>
<organism evidence="1 2">
    <name type="scientific">Ajellomyces capsulatus (strain G186AR / H82 / ATCC MYA-2454 / RMSCC 2432)</name>
    <name type="common">Darling's disease fungus</name>
    <name type="synonym">Histoplasma capsulatum</name>
    <dbReference type="NCBI Taxonomy" id="447093"/>
    <lineage>
        <taxon>Eukaryota</taxon>
        <taxon>Fungi</taxon>
        <taxon>Dikarya</taxon>
        <taxon>Ascomycota</taxon>
        <taxon>Pezizomycotina</taxon>
        <taxon>Eurotiomycetes</taxon>
        <taxon>Eurotiomycetidae</taxon>
        <taxon>Onygenales</taxon>
        <taxon>Ajellomycetaceae</taxon>
        <taxon>Histoplasma</taxon>
    </lineage>
</organism>
<dbReference type="Proteomes" id="UP000001631">
    <property type="component" value="Unassembled WGS sequence"/>
</dbReference>
<name>C0P0Y1_AJECG</name>
<dbReference type="InParanoid" id="C0P0Y1"/>
<dbReference type="GeneID" id="69042077"/>
<dbReference type="RefSeq" id="XP_045283262.1">
    <property type="nucleotide sequence ID" value="XM_045436110.1"/>
</dbReference>
<evidence type="ECO:0000313" key="2">
    <source>
        <dbReference type="Proteomes" id="UP000001631"/>
    </source>
</evidence>
<gene>
    <name evidence="1" type="ORF">HCBG_09061</name>
</gene>
<dbReference type="EMBL" id="GG663382">
    <property type="protein sequence ID" value="EEH02781.1"/>
    <property type="molecule type" value="Genomic_DNA"/>
</dbReference>
<sequence>MRKYDGKGHDAASLGELHPLLLPCPMPPSRGQSSEAYFRLIDTARRWMIRLSSSLLSSSASIPLQILLLDMRTGLLESFQMLSMLYSVVNFDEMPKLLDPTSKPSNHRSYSSVGILIVQPPRNKILQKGVRV</sequence>
<evidence type="ECO:0000313" key="1">
    <source>
        <dbReference type="EMBL" id="EEH02781.1"/>
    </source>
</evidence>
<reference evidence="1" key="1">
    <citation type="submission" date="2009-02" db="EMBL/GenBank/DDBJ databases">
        <title>The Genome Sequence of Ajellomyces capsulatus strain G186AR.</title>
        <authorList>
            <consortium name="The Broad Institute Genome Sequencing Platform"/>
            <person name="Champion M."/>
            <person name="Cuomo C."/>
            <person name="Ma L.-J."/>
            <person name="Henn M.R."/>
            <person name="Sil A."/>
            <person name="Goldman B."/>
            <person name="Young S.K."/>
            <person name="Kodira C.D."/>
            <person name="Zeng Q."/>
            <person name="Koehrsen M."/>
            <person name="Alvarado L."/>
            <person name="Berlin A."/>
            <person name="Borenstein D."/>
            <person name="Chen Z."/>
            <person name="Engels R."/>
            <person name="Freedman E."/>
            <person name="Gellesch M."/>
            <person name="Goldberg J."/>
            <person name="Griggs A."/>
            <person name="Gujja S."/>
            <person name="Heiman D."/>
            <person name="Hepburn T."/>
            <person name="Howarth C."/>
            <person name="Jen D."/>
            <person name="Larson L."/>
            <person name="Lewis B."/>
            <person name="Mehta T."/>
            <person name="Park D."/>
            <person name="Pearson M."/>
            <person name="Roberts A."/>
            <person name="Saif S."/>
            <person name="Shea T."/>
            <person name="Shenoy N."/>
            <person name="Sisk P."/>
            <person name="Stolte C."/>
            <person name="Sykes S."/>
            <person name="Walk T."/>
            <person name="White J."/>
            <person name="Yandava C."/>
            <person name="Klein B."/>
            <person name="McEwen J.G."/>
            <person name="Puccia R."/>
            <person name="Goldman G.H."/>
            <person name="Felipe M.S."/>
            <person name="Nino-Vega G."/>
            <person name="San-Blas G."/>
            <person name="Taylor J."/>
            <person name="Mendoza L."/>
            <person name="Galagan J."/>
            <person name="Nusbaum C."/>
            <person name="Birren B."/>
        </authorList>
    </citation>
    <scope>NUCLEOTIDE SEQUENCE</scope>
    <source>
        <strain evidence="1">G186AR</strain>
    </source>
</reference>
<dbReference type="HOGENOM" id="CLU_1916467_0_0_1"/>
<proteinExistence type="predicted"/>
<keyword evidence="2" id="KW-1185">Reference proteome</keyword>
<accession>C0P0Y1</accession>
<dbReference type="AlphaFoldDB" id="C0P0Y1"/>